<dbReference type="PRINTS" id="PR00987">
    <property type="entry name" value="TRNASYNTHGLU"/>
</dbReference>
<dbReference type="EC" id="6.1.1.-" evidence="7"/>
<evidence type="ECO:0000256" key="3">
    <source>
        <dbReference type="ARBA" id="ARBA00022741"/>
    </source>
</evidence>
<evidence type="ECO:0000256" key="7">
    <source>
        <dbReference type="HAMAP-Rule" id="MF_01428"/>
    </source>
</evidence>
<proteinExistence type="inferred from homology"/>
<evidence type="ECO:0000256" key="6">
    <source>
        <dbReference type="ARBA" id="ARBA00023146"/>
    </source>
</evidence>
<dbReference type="FunFam" id="3.40.50.620:FF:000093">
    <property type="entry name" value="Glutamyl-Q tRNA(Asp) synthetase"/>
    <property type="match status" value="1"/>
</dbReference>
<evidence type="ECO:0000256" key="5">
    <source>
        <dbReference type="ARBA" id="ARBA00022840"/>
    </source>
</evidence>
<dbReference type="GO" id="GO:0006400">
    <property type="term" value="P:tRNA modification"/>
    <property type="evidence" value="ECO:0007669"/>
    <property type="project" value="InterPro"/>
</dbReference>
<evidence type="ECO:0000256" key="4">
    <source>
        <dbReference type="ARBA" id="ARBA00022833"/>
    </source>
</evidence>
<feature type="binding site" evidence="7">
    <location>
        <position position="193"/>
    </location>
    <ligand>
        <name>L-glutamate</name>
        <dbReference type="ChEBI" id="CHEBI:29985"/>
    </ligand>
</feature>
<feature type="domain" description="Glutamyl/glutaminyl-tRNA synthetase class Ib catalytic" evidence="9">
    <location>
        <begin position="12"/>
        <end position="237"/>
    </location>
</feature>
<gene>
    <name evidence="7" type="primary">gluQ</name>
    <name evidence="10" type="ORF">UN63_09355</name>
</gene>
<dbReference type="AlphaFoldDB" id="A0A2P5TLN5"/>
<dbReference type="InterPro" id="IPR014729">
    <property type="entry name" value="Rossmann-like_a/b/a_fold"/>
</dbReference>
<comment type="function">
    <text evidence="7">Catalyzes the tRNA-independent activation of glutamate in presence of ATP and the subsequent transfer of glutamate onto a tRNA(Asp). Glutamate is transferred on the 2-amino-5-(4,5-dihydroxy-2-cyclopenten-1-yl) moiety of the queuosine in the wobble position of the QUC anticodon.</text>
</comment>
<dbReference type="GO" id="GO:0004818">
    <property type="term" value="F:glutamate-tRNA ligase activity"/>
    <property type="evidence" value="ECO:0007669"/>
    <property type="project" value="TreeGrafter"/>
</dbReference>
<reference evidence="11" key="1">
    <citation type="submission" date="2016-11" db="EMBL/GenBank/DDBJ databases">
        <authorList>
            <person name="Sisinthy S."/>
            <person name="Ara S."/>
            <person name="Gundlapally S.R."/>
        </authorList>
    </citation>
    <scope>NUCLEOTIDE SEQUENCE [LARGE SCALE GENOMIC DNA]</scope>
    <source>
        <strain evidence="11">V1-41</strain>
    </source>
</reference>
<keyword evidence="5 7" id="KW-0067">ATP-binding</keyword>
<keyword evidence="6 7" id="KW-0030">Aminoacyl-tRNA synthetase</keyword>
<comment type="caution">
    <text evidence="10">The sequence shown here is derived from an EMBL/GenBank/DDBJ whole genome shotgun (WGS) entry which is preliminary data.</text>
</comment>
<dbReference type="EMBL" id="MPZM01000017">
    <property type="protein sequence ID" value="PPL16270.1"/>
    <property type="molecule type" value="Genomic_DNA"/>
</dbReference>
<dbReference type="NCBIfam" id="TIGR03838">
    <property type="entry name" value="queuosine_YadB"/>
    <property type="match status" value="1"/>
</dbReference>
<dbReference type="PANTHER" id="PTHR43311">
    <property type="entry name" value="GLUTAMATE--TRNA LIGASE"/>
    <property type="match status" value="1"/>
</dbReference>
<sequence>MNKTAPNCYIGRFAPSPSGPLHFGSLIAALGSYLQARSHQGQWLLRIEDLDPPREVPGAADAILRTLDSFGLHWDDSVVYQSQRLEVYRAVLDDWARRGLTYHCHCTRKMVSATGGFYNGHCRDLALPAENAAIRLVMDQPVYGFHDRLQGVITVPVALAEEDFIVRRRDGLYAYNLAVVVDDAETGITEVVRGADLLDPTVRQIALYRMLNAPEPGWLHLPLALYSGHKLSKQNHAPALDDQQPGKTLWHALDFLGQEPPPALFGAGAAELLLWACRHWRLDRVASRPNIELKCADSSHFQRPALL</sequence>
<dbReference type="InterPro" id="IPR022380">
    <property type="entry name" value="Glu-Q_tRNA(Asp)_Synthase"/>
</dbReference>
<keyword evidence="2 7" id="KW-0479">Metal-binding</keyword>
<feature type="binding site" evidence="7">
    <location>
        <position position="175"/>
    </location>
    <ligand>
        <name>L-glutamate</name>
        <dbReference type="ChEBI" id="CHEBI:29985"/>
    </ligand>
</feature>
<evidence type="ECO:0000313" key="10">
    <source>
        <dbReference type="EMBL" id="PPL16270.1"/>
    </source>
</evidence>
<dbReference type="PANTHER" id="PTHR43311:SF1">
    <property type="entry name" value="GLUTAMYL-Q TRNA(ASP) SYNTHETASE"/>
    <property type="match status" value="1"/>
</dbReference>
<dbReference type="InterPro" id="IPR000924">
    <property type="entry name" value="Glu/Gln-tRNA-synth"/>
</dbReference>
<feature type="binding site" evidence="7">
    <location>
        <position position="118"/>
    </location>
    <ligand>
        <name>Zn(2+)</name>
        <dbReference type="ChEBI" id="CHEBI:29105"/>
    </ligand>
</feature>
<name>A0A2P5TLN5_9GAMM</name>
<dbReference type="NCBIfam" id="NF004314">
    <property type="entry name" value="PRK05710.1-3"/>
    <property type="match status" value="1"/>
</dbReference>
<dbReference type="InterPro" id="IPR020058">
    <property type="entry name" value="Glu/Gln-tRNA-synth_Ib_cat-dom"/>
</dbReference>
<accession>A0A2P5TLN5</accession>
<feature type="binding site" evidence="7">
    <location>
        <position position="106"/>
    </location>
    <ligand>
        <name>Zn(2+)</name>
        <dbReference type="ChEBI" id="CHEBI:29105"/>
    </ligand>
</feature>
<dbReference type="GO" id="GO:0005829">
    <property type="term" value="C:cytosol"/>
    <property type="evidence" value="ECO:0007669"/>
    <property type="project" value="TreeGrafter"/>
</dbReference>
<feature type="binding site" evidence="7">
    <location>
        <position position="48"/>
    </location>
    <ligand>
        <name>L-glutamate</name>
        <dbReference type="ChEBI" id="CHEBI:29985"/>
    </ligand>
</feature>
<dbReference type="InterPro" id="IPR049940">
    <property type="entry name" value="GluQ/Sye"/>
</dbReference>
<evidence type="ECO:0000259" key="9">
    <source>
        <dbReference type="Pfam" id="PF00749"/>
    </source>
</evidence>
<comment type="cofactor">
    <cofactor evidence="7">
        <name>Zn(2+)</name>
        <dbReference type="ChEBI" id="CHEBI:29105"/>
    </cofactor>
    <text evidence="7">Binds 1 zinc ion per subunit.</text>
</comment>
<dbReference type="OrthoDB" id="9807503at2"/>
<keyword evidence="11" id="KW-1185">Reference proteome</keyword>
<dbReference type="Proteomes" id="UP000242231">
    <property type="component" value="Unassembled WGS sequence"/>
</dbReference>
<keyword evidence="4 7" id="KW-0862">Zinc</keyword>
<feature type="binding site" evidence="7">
    <location>
        <position position="104"/>
    </location>
    <ligand>
        <name>Zn(2+)</name>
        <dbReference type="ChEBI" id="CHEBI:29105"/>
    </ligand>
</feature>
<feature type="binding site" evidence="7">
    <location>
        <position position="122"/>
    </location>
    <ligand>
        <name>Zn(2+)</name>
        <dbReference type="ChEBI" id="CHEBI:29105"/>
    </ligand>
</feature>
<dbReference type="Gene3D" id="3.40.50.620">
    <property type="entry name" value="HUPs"/>
    <property type="match status" value="1"/>
</dbReference>
<keyword evidence="8" id="KW-0648">Protein biosynthesis</keyword>
<evidence type="ECO:0000256" key="1">
    <source>
        <dbReference type="ARBA" id="ARBA00022598"/>
    </source>
</evidence>
<protein>
    <recommendedName>
        <fullName evidence="7">Glutamyl-Q tRNA(Asp) synthetase</fullName>
        <shortName evidence="7">Glu-Q-RSs</shortName>
        <ecNumber evidence="7">6.1.1.-</ecNumber>
    </recommendedName>
</protein>
<feature type="binding site" evidence="7">
    <location>
        <begin position="12"/>
        <end position="16"/>
    </location>
    <ligand>
        <name>L-glutamate</name>
        <dbReference type="ChEBI" id="CHEBI:29985"/>
    </ligand>
</feature>
<feature type="binding site" evidence="7">
    <location>
        <position position="233"/>
    </location>
    <ligand>
        <name>ATP</name>
        <dbReference type="ChEBI" id="CHEBI:30616"/>
    </ligand>
</feature>
<feature type="short sequence motif" description="'HIGH' region" evidence="7">
    <location>
        <begin position="15"/>
        <end position="25"/>
    </location>
</feature>
<dbReference type="SUPFAM" id="SSF52374">
    <property type="entry name" value="Nucleotidylyl transferase"/>
    <property type="match status" value="1"/>
</dbReference>
<dbReference type="Pfam" id="PF00749">
    <property type="entry name" value="tRNA-synt_1c"/>
    <property type="match status" value="1"/>
</dbReference>
<evidence type="ECO:0000313" key="11">
    <source>
        <dbReference type="Proteomes" id="UP000242231"/>
    </source>
</evidence>
<feature type="short sequence motif" description="'KMSKS' region" evidence="7">
    <location>
        <begin position="230"/>
        <end position="234"/>
    </location>
</feature>
<dbReference type="HAMAP" id="MF_01428">
    <property type="entry name" value="Glu_Q_tRNA_synth"/>
    <property type="match status" value="1"/>
</dbReference>
<keyword evidence="1 7" id="KW-0436">Ligase</keyword>
<dbReference type="GO" id="GO:0008270">
    <property type="term" value="F:zinc ion binding"/>
    <property type="evidence" value="ECO:0007669"/>
    <property type="project" value="UniProtKB-UniRule"/>
</dbReference>
<keyword evidence="3 7" id="KW-0547">Nucleotide-binding</keyword>
<dbReference type="RefSeq" id="WP_104486501.1">
    <property type="nucleotide sequence ID" value="NZ_BMYB01000020.1"/>
</dbReference>
<evidence type="ECO:0000256" key="2">
    <source>
        <dbReference type="ARBA" id="ARBA00022723"/>
    </source>
</evidence>
<evidence type="ECO:0000256" key="8">
    <source>
        <dbReference type="RuleBase" id="RU363037"/>
    </source>
</evidence>
<comment type="similarity">
    <text evidence="7">Belongs to the class-I aminoacyl-tRNA synthetase family. GluQ subfamily.</text>
</comment>
<organism evidence="10 11">
    <name type="scientific">Oceanisphaera arctica</name>
    <dbReference type="NCBI Taxonomy" id="641510"/>
    <lineage>
        <taxon>Bacteria</taxon>
        <taxon>Pseudomonadati</taxon>
        <taxon>Pseudomonadota</taxon>
        <taxon>Gammaproteobacteria</taxon>
        <taxon>Aeromonadales</taxon>
        <taxon>Aeromonadaceae</taxon>
        <taxon>Oceanisphaera</taxon>
    </lineage>
</organism>
<dbReference type="GO" id="GO:0006424">
    <property type="term" value="P:glutamyl-tRNA aminoacylation"/>
    <property type="evidence" value="ECO:0007669"/>
    <property type="project" value="InterPro"/>
</dbReference>
<dbReference type="GO" id="GO:0005524">
    <property type="term" value="F:ATP binding"/>
    <property type="evidence" value="ECO:0007669"/>
    <property type="project" value="UniProtKB-KW"/>
</dbReference>